<evidence type="ECO:0000313" key="4">
    <source>
        <dbReference type="Proteomes" id="UP000249341"/>
    </source>
</evidence>
<keyword evidence="2" id="KW-0812">Transmembrane</keyword>
<feature type="transmembrane region" description="Helical" evidence="2">
    <location>
        <begin position="69"/>
        <end position="85"/>
    </location>
</feature>
<comment type="caution">
    <text evidence="3">The sequence shown here is derived from an EMBL/GenBank/DDBJ whole genome shotgun (WGS) entry which is preliminary data.</text>
</comment>
<protein>
    <submittedName>
        <fullName evidence="3">Uncharacterized protein</fullName>
    </submittedName>
</protein>
<name>A0A327YXF5_9ACTN</name>
<evidence type="ECO:0000313" key="3">
    <source>
        <dbReference type="EMBL" id="RAK26202.1"/>
    </source>
</evidence>
<keyword evidence="4" id="KW-1185">Reference proteome</keyword>
<gene>
    <name evidence="3" type="ORF">B0I29_12834</name>
</gene>
<organism evidence="3 4">
    <name type="scientific">Actinoplanes lutulentus</name>
    <dbReference type="NCBI Taxonomy" id="1287878"/>
    <lineage>
        <taxon>Bacteria</taxon>
        <taxon>Bacillati</taxon>
        <taxon>Actinomycetota</taxon>
        <taxon>Actinomycetes</taxon>
        <taxon>Micromonosporales</taxon>
        <taxon>Micromonosporaceae</taxon>
        <taxon>Actinoplanes</taxon>
    </lineage>
</organism>
<sequence>MCLPLCRERLLDRGPLAYLTVSVAALLAGIATGPAGLGPPGSAVGAMFGWFLIAIAAEVVVGCPRRLNVLPWLVSAAVAGVFYGSGATTTLLGAAAIVYGAATMSIVAPARGAHAARRLRRNPGRRRRRRRASSRAEPMAEVEPLRRSDGQLAGGMAPAALNAIRVRASHGRAPACSKLVAAAVSSARASGIRPLRRSHSPYTSLVRAVCNG</sequence>
<keyword evidence="2" id="KW-0472">Membrane</keyword>
<dbReference type="AlphaFoldDB" id="A0A327YXF5"/>
<dbReference type="EMBL" id="QLMJ01000028">
    <property type="protein sequence ID" value="RAK26202.1"/>
    <property type="molecule type" value="Genomic_DNA"/>
</dbReference>
<feature type="transmembrane region" description="Helical" evidence="2">
    <location>
        <begin position="16"/>
        <end position="37"/>
    </location>
</feature>
<keyword evidence="2" id="KW-1133">Transmembrane helix</keyword>
<accession>A0A327YXF5</accession>
<feature type="transmembrane region" description="Helical" evidence="2">
    <location>
        <begin position="43"/>
        <end position="62"/>
    </location>
</feature>
<feature type="region of interest" description="Disordered" evidence="1">
    <location>
        <begin position="116"/>
        <end position="145"/>
    </location>
</feature>
<evidence type="ECO:0000256" key="2">
    <source>
        <dbReference type="SAM" id="Phobius"/>
    </source>
</evidence>
<dbReference type="Proteomes" id="UP000249341">
    <property type="component" value="Unassembled WGS sequence"/>
</dbReference>
<reference evidence="3 4" key="1">
    <citation type="submission" date="2018-06" db="EMBL/GenBank/DDBJ databases">
        <title>Genomic Encyclopedia of Type Strains, Phase III (KMG-III): the genomes of soil and plant-associated and newly described type strains.</title>
        <authorList>
            <person name="Whitman W."/>
        </authorList>
    </citation>
    <scope>NUCLEOTIDE SEQUENCE [LARGE SCALE GENOMIC DNA]</scope>
    <source>
        <strain evidence="3 4">CGMCC 4.7090</strain>
    </source>
</reference>
<feature type="compositionally biased region" description="Basic residues" evidence="1">
    <location>
        <begin position="116"/>
        <end position="133"/>
    </location>
</feature>
<evidence type="ECO:0000256" key="1">
    <source>
        <dbReference type="SAM" id="MobiDB-lite"/>
    </source>
</evidence>
<feature type="transmembrane region" description="Helical" evidence="2">
    <location>
        <begin position="91"/>
        <end position="110"/>
    </location>
</feature>
<proteinExistence type="predicted"/>